<reference evidence="12 13" key="1">
    <citation type="submission" date="2015-09" db="EMBL/GenBank/DDBJ databases">
        <authorList>
            <person name="Jackson K.R."/>
            <person name="Lunt B.L."/>
            <person name="Fisher J.N.B."/>
            <person name="Gardner A.V."/>
            <person name="Bailey M.E."/>
            <person name="Deus L.M."/>
            <person name="Earl A.S."/>
            <person name="Gibby P.D."/>
            <person name="Hartmann K.A."/>
            <person name="Liu J.E."/>
            <person name="Manci A.M."/>
            <person name="Nielsen D.A."/>
            <person name="Solomon M.B."/>
            <person name="Breakwell D.P."/>
            <person name="Burnett S.H."/>
            <person name="Grose J.H."/>
        </authorList>
    </citation>
    <scope>NUCLEOTIDE SEQUENCE [LARGE SCALE GENOMIC DNA]</scope>
    <source>
        <strain evidence="12 13">16</strain>
    </source>
</reference>
<dbReference type="GO" id="GO:0016887">
    <property type="term" value="F:ATP hydrolysis activity"/>
    <property type="evidence" value="ECO:0007669"/>
    <property type="project" value="InterPro"/>
</dbReference>
<dbReference type="InterPro" id="IPR017871">
    <property type="entry name" value="ABC_transporter-like_CS"/>
</dbReference>
<dbReference type="InterPro" id="IPR003593">
    <property type="entry name" value="AAA+_ATPase"/>
</dbReference>
<proteinExistence type="inferred from homology"/>
<evidence type="ECO:0000256" key="5">
    <source>
        <dbReference type="ARBA" id="ARBA00022840"/>
    </source>
</evidence>
<dbReference type="InterPro" id="IPR036640">
    <property type="entry name" value="ABC1_TM_sf"/>
</dbReference>
<dbReference type="SUPFAM" id="SSF52540">
    <property type="entry name" value="P-loop containing nucleoside triphosphate hydrolases"/>
    <property type="match status" value="1"/>
</dbReference>
<dbReference type="InterPro" id="IPR011527">
    <property type="entry name" value="ABC1_TM_dom"/>
</dbReference>
<feature type="transmembrane region" description="Helical" evidence="9">
    <location>
        <begin position="150"/>
        <end position="177"/>
    </location>
</feature>
<dbReference type="STRING" id="665126.ABB55_13335"/>
<dbReference type="PROSITE" id="PS50893">
    <property type="entry name" value="ABC_TRANSPORTER_2"/>
    <property type="match status" value="1"/>
</dbReference>
<dbReference type="InterPro" id="IPR039421">
    <property type="entry name" value="Type_1_exporter"/>
</dbReference>
<evidence type="ECO:0000256" key="8">
    <source>
        <dbReference type="ARBA" id="ARBA00024725"/>
    </source>
</evidence>
<dbReference type="EMBL" id="LJYW01000001">
    <property type="protein sequence ID" value="KPL53077.1"/>
    <property type="molecule type" value="Genomic_DNA"/>
</dbReference>
<feature type="domain" description="ABC transmembrane type-1" evidence="11">
    <location>
        <begin position="40"/>
        <end position="327"/>
    </location>
</feature>
<dbReference type="AlphaFoldDB" id="A0A0P6VKC2"/>
<keyword evidence="4" id="KW-0547">Nucleotide-binding</keyword>
<organism evidence="12 13">
    <name type="scientific">Prosthecodimorpha hirschii</name>
    <dbReference type="NCBI Taxonomy" id="665126"/>
    <lineage>
        <taxon>Bacteria</taxon>
        <taxon>Pseudomonadati</taxon>
        <taxon>Pseudomonadota</taxon>
        <taxon>Alphaproteobacteria</taxon>
        <taxon>Hyphomicrobiales</taxon>
        <taxon>Ancalomicrobiaceae</taxon>
        <taxon>Prosthecodimorpha</taxon>
    </lineage>
</organism>
<dbReference type="GO" id="GO:0005524">
    <property type="term" value="F:ATP binding"/>
    <property type="evidence" value="ECO:0007669"/>
    <property type="project" value="UniProtKB-KW"/>
</dbReference>
<gene>
    <name evidence="12" type="ORF">ABB55_13335</name>
</gene>
<dbReference type="PROSITE" id="PS50929">
    <property type="entry name" value="ABC_TM1F"/>
    <property type="match status" value="1"/>
</dbReference>
<reference evidence="12 13" key="2">
    <citation type="submission" date="2015-10" db="EMBL/GenBank/DDBJ databases">
        <title>Draft Genome Sequence of Prosthecomicrobium hirschii ATCC 27832.</title>
        <authorList>
            <person name="Daniel J."/>
            <person name="Givan S.A."/>
            <person name="Brun Y.V."/>
            <person name="Brown P.J."/>
        </authorList>
    </citation>
    <scope>NUCLEOTIDE SEQUENCE [LARGE SCALE GENOMIC DNA]</scope>
    <source>
        <strain evidence="12 13">16</strain>
    </source>
</reference>
<evidence type="ECO:0000259" key="10">
    <source>
        <dbReference type="PROSITE" id="PS50893"/>
    </source>
</evidence>
<sequence>MFRLFESLVRPTGAGAAGAPPRGLLPFYWFFIRQVRGLFAALIVTGLAQAAVDAAVPVFIGRTVHMISTLERDQLFSAMLPTLIGMAAVILVVRPLVLLLQGLIQHQAIFPGLTNLVRWQSHWHVVRQNLSFFQNDFAGRIGSRVMETGYALRASAVSMISVVWYLVALGLAAGVIMGAADPWLLIPIGLWTAGYVGMLAYLVPRVREASKAIAFARSGLVGRIVDSYTNIATVKLFARAAHEDAYVRESVDWHTERMLIQMRWFTVLSGSLAVLSGFLIVATGALALWLWSKGTVGVETIATVLPLTLQISGISGRVAYEVTQIFEQFGTVHEGMETIAVPHGLTDRPDARPITVPAGAIRFDRIAFHYGRTGGVIEELSLSVKPGEKIGLVGRSGAGKSTLVNLLLRFYDVEAGRILIDGQDIALATQDSLREQISVVTQDTSLLHRSILDNIRYGRPDATVDEVMAAARLAHAHEFILGLEDWRGRRGYDAHVGERGVKLSGGQRQRIAIARVILKNAPILILDEATSALDSEVEAAIQSSLEDLMRGKTVIAIAHRLSTIARMDRLVILEKGQIVEQGSHAELIALGGHYARLWERQSGGFLQEEDGDEAAGAAEVRPPAAVA</sequence>
<evidence type="ECO:0000256" key="1">
    <source>
        <dbReference type="ARBA" id="ARBA00004651"/>
    </source>
</evidence>
<keyword evidence="5 12" id="KW-0067">ATP-binding</keyword>
<dbReference type="SMART" id="SM00382">
    <property type="entry name" value="AAA"/>
    <property type="match status" value="1"/>
</dbReference>
<comment type="similarity">
    <text evidence="2">Belongs to the ABC transporter superfamily.</text>
</comment>
<feature type="transmembrane region" description="Helical" evidence="9">
    <location>
        <begin position="264"/>
        <end position="291"/>
    </location>
</feature>
<protein>
    <submittedName>
        <fullName evidence="12">Multidrug ABC transporter ATP-binding protein</fullName>
    </submittedName>
</protein>
<evidence type="ECO:0000256" key="7">
    <source>
        <dbReference type="ARBA" id="ARBA00023136"/>
    </source>
</evidence>
<keyword evidence="6 9" id="KW-1133">Transmembrane helix</keyword>
<keyword evidence="13" id="KW-1185">Reference proteome</keyword>
<evidence type="ECO:0000313" key="12">
    <source>
        <dbReference type="EMBL" id="KPL53077.1"/>
    </source>
</evidence>
<dbReference type="GO" id="GO:0034040">
    <property type="term" value="F:ATPase-coupled lipid transmembrane transporter activity"/>
    <property type="evidence" value="ECO:0007669"/>
    <property type="project" value="TreeGrafter"/>
</dbReference>
<evidence type="ECO:0000256" key="9">
    <source>
        <dbReference type="SAM" id="Phobius"/>
    </source>
</evidence>
<evidence type="ECO:0000256" key="3">
    <source>
        <dbReference type="ARBA" id="ARBA00022692"/>
    </source>
</evidence>
<evidence type="ECO:0000313" key="13">
    <source>
        <dbReference type="Proteomes" id="UP000048984"/>
    </source>
</evidence>
<dbReference type="InterPro" id="IPR003439">
    <property type="entry name" value="ABC_transporter-like_ATP-bd"/>
</dbReference>
<evidence type="ECO:0000259" key="11">
    <source>
        <dbReference type="PROSITE" id="PS50929"/>
    </source>
</evidence>
<evidence type="ECO:0000256" key="6">
    <source>
        <dbReference type="ARBA" id="ARBA00022989"/>
    </source>
</evidence>
<dbReference type="SUPFAM" id="SSF90123">
    <property type="entry name" value="ABC transporter transmembrane region"/>
    <property type="match status" value="1"/>
</dbReference>
<comment type="caution">
    <text evidence="12">The sequence shown here is derived from an EMBL/GenBank/DDBJ whole genome shotgun (WGS) entry which is preliminary data.</text>
</comment>
<dbReference type="PANTHER" id="PTHR24221:SF203">
    <property type="entry name" value="ATP-BINDING_PERMEASE FUSION ABC TRANSPORTER-RELATED"/>
    <property type="match status" value="1"/>
</dbReference>
<feature type="transmembrane region" description="Helical" evidence="9">
    <location>
        <begin position="80"/>
        <end position="100"/>
    </location>
</feature>
<dbReference type="Gene3D" id="3.40.50.300">
    <property type="entry name" value="P-loop containing nucleotide triphosphate hydrolases"/>
    <property type="match status" value="1"/>
</dbReference>
<comment type="subcellular location">
    <subcellularLocation>
        <location evidence="1">Cell membrane</location>
        <topology evidence="1">Multi-pass membrane protein</topology>
    </subcellularLocation>
</comment>
<dbReference type="InterPro" id="IPR027417">
    <property type="entry name" value="P-loop_NTPase"/>
</dbReference>
<dbReference type="GO" id="GO:0005886">
    <property type="term" value="C:plasma membrane"/>
    <property type="evidence" value="ECO:0007669"/>
    <property type="project" value="UniProtKB-SubCell"/>
</dbReference>
<keyword evidence="3 9" id="KW-0812">Transmembrane</keyword>
<dbReference type="Pfam" id="PF00005">
    <property type="entry name" value="ABC_tran"/>
    <property type="match status" value="1"/>
</dbReference>
<dbReference type="Proteomes" id="UP000048984">
    <property type="component" value="Unassembled WGS sequence"/>
</dbReference>
<dbReference type="PROSITE" id="PS00211">
    <property type="entry name" value="ABC_TRANSPORTER_1"/>
    <property type="match status" value="1"/>
</dbReference>
<name>A0A0P6VKC2_9HYPH</name>
<dbReference type="RefSeq" id="WP_054359240.1">
    <property type="nucleotide sequence ID" value="NZ_LJYW01000001.1"/>
</dbReference>
<dbReference type="GO" id="GO:0140359">
    <property type="term" value="F:ABC-type transporter activity"/>
    <property type="evidence" value="ECO:0007669"/>
    <property type="project" value="InterPro"/>
</dbReference>
<dbReference type="Gene3D" id="1.20.1560.10">
    <property type="entry name" value="ABC transporter type 1, transmembrane domain"/>
    <property type="match status" value="1"/>
</dbReference>
<keyword evidence="7 9" id="KW-0472">Membrane</keyword>
<feature type="transmembrane region" description="Helical" evidence="9">
    <location>
        <begin position="38"/>
        <end position="60"/>
    </location>
</feature>
<dbReference type="PANTHER" id="PTHR24221">
    <property type="entry name" value="ATP-BINDING CASSETTE SUB-FAMILY B"/>
    <property type="match status" value="1"/>
</dbReference>
<evidence type="ECO:0000256" key="2">
    <source>
        <dbReference type="ARBA" id="ARBA00005417"/>
    </source>
</evidence>
<accession>A0A0P6VKC2</accession>
<dbReference type="Pfam" id="PF00664">
    <property type="entry name" value="ABC_membrane"/>
    <property type="match status" value="1"/>
</dbReference>
<feature type="transmembrane region" description="Helical" evidence="9">
    <location>
        <begin position="183"/>
        <end position="203"/>
    </location>
</feature>
<dbReference type="FunFam" id="3.40.50.300:FF:000218">
    <property type="entry name" value="Multidrug ABC transporter ATP-binding protein"/>
    <property type="match status" value="1"/>
</dbReference>
<feature type="domain" description="ABC transporter" evidence="10">
    <location>
        <begin position="361"/>
        <end position="600"/>
    </location>
</feature>
<comment type="function">
    <text evidence="8">Part of an ABC transporter complex. Transmembrane domains (TMD) form a pore in the inner membrane and the ATP-binding domain (NBD) is responsible for energy generation.</text>
</comment>
<evidence type="ECO:0000256" key="4">
    <source>
        <dbReference type="ARBA" id="ARBA00022741"/>
    </source>
</evidence>